<dbReference type="InterPro" id="IPR001496">
    <property type="entry name" value="SOCS_box"/>
</dbReference>
<name>A0A8R1HS61_CAEJA</name>
<evidence type="ECO:0000259" key="1">
    <source>
        <dbReference type="PROSITE" id="PS50225"/>
    </source>
</evidence>
<reference evidence="2" key="2">
    <citation type="submission" date="2022-06" db="UniProtKB">
        <authorList>
            <consortium name="EnsemblMetazoa"/>
        </authorList>
    </citation>
    <scope>IDENTIFICATION</scope>
    <source>
        <strain evidence="2">DF5081</strain>
    </source>
</reference>
<evidence type="ECO:0000313" key="3">
    <source>
        <dbReference type="Proteomes" id="UP000005237"/>
    </source>
</evidence>
<dbReference type="EnsemblMetazoa" id="CJA10156.1">
    <property type="protein sequence ID" value="CJA10156.1"/>
    <property type="gene ID" value="WBGene00129360"/>
</dbReference>
<dbReference type="AlphaFoldDB" id="A0A8R1HS61"/>
<evidence type="ECO:0000313" key="2">
    <source>
        <dbReference type="EnsemblMetazoa" id="CJA10156.1"/>
    </source>
</evidence>
<dbReference type="Proteomes" id="UP000005237">
    <property type="component" value="Unassembled WGS sequence"/>
</dbReference>
<protein>
    <submittedName>
        <fullName evidence="2">SOCS box domain-containing protein</fullName>
    </submittedName>
</protein>
<dbReference type="Gene3D" id="3.30.505.10">
    <property type="entry name" value="SH2 domain"/>
    <property type="match status" value="1"/>
</dbReference>
<dbReference type="InterPro" id="IPR036036">
    <property type="entry name" value="SOCS_box-like_dom_sf"/>
</dbReference>
<dbReference type="SUPFAM" id="SSF158235">
    <property type="entry name" value="SOCS box-like"/>
    <property type="match status" value="1"/>
</dbReference>
<proteinExistence type="predicted"/>
<dbReference type="InterPro" id="IPR036860">
    <property type="entry name" value="SH2_dom_sf"/>
</dbReference>
<dbReference type="GO" id="GO:0035556">
    <property type="term" value="P:intracellular signal transduction"/>
    <property type="evidence" value="ECO:0007669"/>
    <property type="project" value="InterPro"/>
</dbReference>
<organism evidence="2 3">
    <name type="scientific">Caenorhabditis japonica</name>
    <dbReference type="NCBI Taxonomy" id="281687"/>
    <lineage>
        <taxon>Eukaryota</taxon>
        <taxon>Metazoa</taxon>
        <taxon>Ecdysozoa</taxon>
        <taxon>Nematoda</taxon>
        <taxon>Chromadorea</taxon>
        <taxon>Rhabditida</taxon>
        <taxon>Rhabditina</taxon>
        <taxon>Rhabditomorpha</taxon>
        <taxon>Rhabditoidea</taxon>
        <taxon>Rhabditidae</taxon>
        <taxon>Peloderinae</taxon>
        <taxon>Caenorhabditis</taxon>
    </lineage>
</organism>
<accession>A0A8R1HS61</accession>
<dbReference type="PROSITE" id="PS50225">
    <property type="entry name" value="SOCS"/>
    <property type="match status" value="1"/>
</dbReference>
<sequence>MLHYRRGREAEAARVNLTLPLTKRELLPSLQYLCRYSIRTNTSNRRLNELEEAPPTILKYLRDPKWIIPDLPDCERQLKLRNGPEE</sequence>
<reference evidence="3" key="1">
    <citation type="submission" date="2010-08" db="EMBL/GenBank/DDBJ databases">
        <authorList>
            <consortium name="Caenorhabditis japonica Sequencing Consortium"/>
            <person name="Wilson R.K."/>
        </authorList>
    </citation>
    <scope>NUCLEOTIDE SEQUENCE [LARGE SCALE GENOMIC DNA]</scope>
    <source>
        <strain evidence="3">DF5081</strain>
    </source>
</reference>
<feature type="domain" description="SOCS box" evidence="1">
    <location>
        <begin position="16"/>
        <end position="62"/>
    </location>
</feature>
<keyword evidence="3" id="KW-1185">Reference proteome</keyword>